<keyword evidence="1" id="KW-0812">Transmembrane</keyword>
<keyword evidence="1" id="KW-1133">Transmembrane helix</keyword>
<gene>
    <name evidence="2" type="ORF">EZS28_015582</name>
</gene>
<organism evidence="2 3">
    <name type="scientific">Streblomastix strix</name>
    <dbReference type="NCBI Taxonomy" id="222440"/>
    <lineage>
        <taxon>Eukaryota</taxon>
        <taxon>Metamonada</taxon>
        <taxon>Preaxostyla</taxon>
        <taxon>Oxymonadida</taxon>
        <taxon>Streblomastigidae</taxon>
        <taxon>Streblomastix</taxon>
    </lineage>
</organism>
<dbReference type="Proteomes" id="UP000324800">
    <property type="component" value="Unassembled WGS sequence"/>
</dbReference>
<name>A0A5J4W1P9_9EUKA</name>
<comment type="caution">
    <text evidence="2">The sequence shown here is derived from an EMBL/GenBank/DDBJ whole genome shotgun (WGS) entry which is preliminary data.</text>
</comment>
<reference evidence="2 3" key="1">
    <citation type="submission" date="2019-03" db="EMBL/GenBank/DDBJ databases">
        <title>Single cell metagenomics reveals metabolic interactions within the superorganism composed of flagellate Streblomastix strix and complex community of Bacteroidetes bacteria on its surface.</title>
        <authorList>
            <person name="Treitli S.C."/>
            <person name="Kolisko M."/>
            <person name="Husnik F."/>
            <person name="Keeling P."/>
            <person name="Hampl V."/>
        </authorList>
    </citation>
    <scope>NUCLEOTIDE SEQUENCE [LARGE SCALE GENOMIC DNA]</scope>
    <source>
        <strain evidence="2">ST1C</strain>
    </source>
</reference>
<evidence type="ECO:0000313" key="2">
    <source>
        <dbReference type="EMBL" id="KAA6388894.1"/>
    </source>
</evidence>
<accession>A0A5J4W1P9</accession>
<evidence type="ECO:0000256" key="1">
    <source>
        <dbReference type="SAM" id="Phobius"/>
    </source>
</evidence>
<proteinExistence type="predicted"/>
<dbReference type="EMBL" id="SNRW01003803">
    <property type="protein sequence ID" value="KAA6388894.1"/>
    <property type="molecule type" value="Genomic_DNA"/>
</dbReference>
<sequence length="160" mass="18158">IPRDLLFSKNAAPEHPTKCAKDGKFKNYYKGYRFGRISKGNSTTLKRAITRYGPVLLTEGQYKIQTGPNTYAYYGDLSGLVVGWDQLNWIYITPRETRTFDMAFVSNEKESIKLKWSTAVFASDDIEFSGIVFGNNVSIVRTAWSIVTMVVVIPAFLLFF</sequence>
<keyword evidence="1" id="KW-0472">Membrane</keyword>
<feature type="transmembrane region" description="Helical" evidence="1">
    <location>
        <begin position="142"/>
        <end position="159"/>
    </location>
</feature>
<protein>
    <submittedName>
        <fullName evidence="2">Uncharacterized protein</fullName>
    </submittedName>
</protein>
<dbReference type="AlphaFoldDB" id="A0A5J4W1P9"/>
<feature type="non-terminal residue" evidence="2">
    <location>
        <position position="1"/>
    </location>
</feature>
<evidence type="ECO:0000313" key="3">
    <source>
        <dbReference type="Proteomes" id="UP000324800"/>
    </source>
</evidence>